<reference evidence="2" key="1">
    <citation type="submission" date="2021-12" db="EMBL/GenBank/DDBJ databases">
        <authorList>
            <person name="King R."/>
        </authorList>
    </citation>
    <scope>NUCLEOTIDE SEQUENCE</scope>
</reference>
<dbReference type="KEGG" id="btab:109044796"/>
<feature type="signal peptide" evidence="1">
    <location>
        <begin position="1"/>
        <end position="27"/>
    </location>
</feature>
<evidence type="ECO:0000313" key="2">
    <source>
        <dbReference type="EMBL" id="CAH0772229.1"/>
    </source>
</evidence>
<proteinExistence type="predicted"/>
<keyword evidence="1" id="KW-0732">Signal</keyword>
<accession>A0A9P0G0S8</accession>
<feature type="chain" id="PRO_5040263024" evidence="1">
    <location>
        <begin position="28"/>
        <end position="170"/>
    </location>
</feature>
<dbReference type="AlphaFoldDB" id="A0A9P0G0S8"/>
<dbReference type="Proteomes" id="UP001152759">
    <property type="component" value="Chromosome 5"/>
</dbReference>
<name>A0A9P0G0S8_BEMTA</name>
<dbReference type="EMBL" id="OU963866">
    <property type="protein sequence ID" value="CAH0772229.1"/>
    <property type="molecule type" value="Genomic_DNA"/>
</dbReference>
<dbReference type="OrthoDB" id="8174264at2759"/>
<evidence type="ECO:0000256" key="1">
    <source>
        <dbReference type="SAM" id="SignalP"/>
    </source>
</evidence>
<gene>
    <name evidence="2" type="ORF">BEMITA_LOCUS8862</name>
</gene>
<protein>
    <submittedName>
        <fullName evidence="2">Uncharacterized protein</fullName>
    </submittedName>
</protein>
<keyword evidence="3" id="KW-1185">Reference proteome</keyword>
<evidence type="ECO:0000313" key="3">
    <source>
        <dbReference type="Proteomes" id="UP001152759"/>
    </source>
</evidence>
<organism evidence="2 3">
    <name type="scientific">Bemisia tabaci</name>
    <name type="common">Sweetpotato whitefly</name>
    <name type="synonym">Aleurodes tabaci</name>
    <dbReference type="NCBI Taxonomy" id="7038"/>
    <lineage>
        <taxon>Eukaryota</taxon>
        <taxon>Metazoa</taxon>
        <taxon>Ecdysozoa</taxon>
        <taxon>Arthropoda</taxon>
        <taxon>Hexapoda</taxon>
        <taxon>Insecta</taxon>
        <taxon>Pterygota</taxon>
        <taxon>Neoptera</taxon>
        <taxon>Paraneoptera</taxon>
        <taxon>Hemiptera</taxon>
        <taxon>Sternorrhyncha</taxon>
        <taxon>Aleyrodoidea</taxon>
        <taxon>Aleyrodidae</taxon>
        <taxon>Aleyrodinae</taxon>
        <taxon>Bemisia</taxon>
    </lineage>
</organism>
<sequence length="170" mass="19440">MDLLRSFYVFTLVLQLLLSLCSDGVRTQDTGFELPVQLIGFPVIIMSVKMANFVKKLAYSLNPRTYTGRVKRHEAEVQLTAEKLAEAEKKLVAELGENVCVYENVCDKYAYKARQQNGHNQAIDWGEMLRRFENAPEDKKKFYLLSVFIGDIIASPNFCHQLVKRGRGCK</sequence>